<gene>
    <name evidence="2" type="primary">AUGUSTUS-3.0.2_10957</name>
    <name evidence="2" type="ORF">TcasGA2_TC010957</name>
</gene>
<accession>D6WN93</accession>
<dbReference type="KEGG" id="tca:103314635"/>
<protein>
    <recommendedName>
        <fullName evidence="4">Lipoprotein</fullName>
    </recommendedName>
</protein>
<reference evidence="2 3" key="2">
    <citation type="journal article" date="2010" name="Nucleic Acids Res.">
        <title>BeetleBase in 2010: revisions to provide comprehensive genomic information for Tribolium castaneum.</title>
        <authorList>
            <person name="Kim H.S."/>
            <person name="Murphy T."/>
            <person name="Xia J."/>
            <person name="Caragea D."/>
            <person name="Park Y."/>
            <person name="Beeman R.W."/>
            <person name="Lorenzen M.D."/>
            <person name="Butcher S."/>
            <person name="Manak J.R."/>
            <person name="Brown S.J."/>
        </authorList>
    </citation>
    <scope>GENOME REANNOTATION</scope>
    <source>
        <strain evidence="2 3">Georgia GA2</strain>
    </source>
</reference>
<dbReference type="AlphaFoldDB" id="D6WN93"/>
<feature type="chain" id="PRO_5007310717" description="Lipoprotein" evidence="1">
    <location>
        <begin position="18"/>
        <end position="185"/>
    </location>
</feature>
<organism evidence="2 3">
    <name type="scientific">Tribolium castaneum</name>
    <name type="common">Red flour beetle</name>
    <dbReference type="NCBI Taxonomy" id="7070"/>
    <lineage>
        <taxon>Eukaryota</taxon>
        <taxon>Metazoa</taxon>
        <taxon>Ecdysozoa</taxon>
        <taxon>Arthropoda</taxon>
        <taxon>Hexapoda</taxon>
        <taxon>Insecta</taxon>
        <taxon>Pterygota</taxon>
        <taxon>Neoptera</taxon>
        <taxon>Endopterygota</taxon>
        <taxon>Coleoptera</taxon>
        <taxon>Polyphaga</taxon>
        <taxon>Cucujiformia</taxon>
        <taxon>Tenebrionidae</taxon>
        <taxon>Tenebrionidae incertae sedis</taxon>
        <taxon>Tribolium</taxon>
    </lineage>
</organism>
<reference evidence="2 3" key="1">
    <citation type="journal article" date="2008" name="Nature">
        <title>The genome of the model beetle and pest Tribolium castaneum.</title>
        <authorList>
            <consortium name="Tribolium Genome Sequencing Consortium"/>
            <person name="Richards S."/>
            <person name="Gibbs R.A."/>
            <person name="Weinstock G.M."/>
            <person name="Brown S.J."/>
            <person name="Denell R."/>
            <person name="Beeman R.W."/>
            <person name="Gibbs R."/>
            <person name="Beeman R.W."/>
            <person name="Brown S.J."/>
            <person name="Bucher G."/>
            <person name="Friedrich M."/>
            <person name="Grimmelikhuijzen C.J."/>
            <person name="Klingler M."/>
            <person name="Lorenzen M."/>
            <person name="Richards S."/>
            <person name="Roth S."/>
            <person name="Schroder R."/>
            <person name="Tautz D."/>
            <person name="Zdobnov E.M."/>
            <person name="Muzny D."/>
            <person name="Gibbs R.A."/>
            <person name="Weinstock G.M."/>
            <person name="Attaway T."/>
            <person name="Bell S."/>
            <person name="Buhay C.J."/>
            <person name="Chandrabose M.N."/>
            <person name="Chavez D."/>
            <person name="Clerk-Blankenburg K.P."/>
            <person name="Cree A."/>
            <person name="Dao M."/>
            <person name="Davis C."/>
            <person name="Chacko J."/>
            <person name="Dinh H."/>
            <person name="Dugan-Rocha S."/>
            <person name="Fowler G."/>
            <person name="Garner T.T."/>
            <person name="Garnes J."/>
            <person name="Gnirke A."/>
            <person name="Hawes A."/>
            <person name="Hernandez J."/>
            <person name="Hines S."/>
            <person name="Holder M."/>
            <person name="Hume J."/>
            <person name="Jhangiani S.N."/>
            <person name="Joshi V."/>
            <person name="Khan Z.M."/>
            <person name="Jackson L."/>
            <person name="Kovar C."/>
            <person name="Kowis A."/>
            <person name="Lee S."/>
            <person name="Lewis L.R."/>
            <person name="Margolis J."/>
            <person name="Morgan M."/>
            <person name="Nazareth L.V."/>
            <person name="Nguyen N."/>
            <person name="Okwuonu G."/>
            <person name="Parker D."/>
            <person name="Richards S."/>
            <person name="Ruiz S.J."/>
            <person name="Santibanez J."/>
            <person name="Savard J."/>
            <person name="Scherer S.E."/>
            <person name="Schneider B."/>
            <person name="Sodergren E."/>
            <person name="Tautz D."/>
            <person name="Vattahil S."/>
            <person name="Villasana D."/>
            <person name="White C.S."/>
            <person name="Wright R."/>
            <person name="Park Y."/>
            <person name="Beeman R.W."/>
            <person name="Lord J."/>
            <person name="Oppert B."/>
            <person name="Lorenzen M."/>
            <person name="Brown S."/>
            <person name="Wang L."/>
            <person name="Savard J."/>
            <person name="Tautz D."/>
            <person name="Richards S."/>
            <person name="Weinstock G."/>
            <person name="Gibbs R.A."/>
            <person name="Liu Y."/>
            <person name="Worley K."/>
            <person name="Weinstock G."/>
            <person name="Elsik C.G."/>
            <person name="Reese J.T."/>
            <person name="Elhaik E."/>
            <person name="Landan G."/>
            <person name="Graur D."/>
            <person name="Arensburger P."/>
            <person name="Atkinson P."/>
            <person name="Beeman R.W."/>
            <person name="Beidler J."/>
            <person name="Brown S.J."/>
            <person name="Demuth J.P."/>
            <person name="Drury D.W."/>
            <person name="Du Y.Z."/>
            <person name="Fujiwara H."/>
            <person name="Lorenzen M."/>
            <person name="Maselli V."/>
            <person name="Osanai M."/>
            <person name="Park Y."/>
            <person name="Robertson H.M."/>
            <person name="Tu Z."/>
            <person name="Wang J.J."/>
            <person name="Wang S."/>
            <person name="Richards S."/>
            <person name="Song H."/>
            <person name="Zhang L."/>
            <person name="Sodergren E."/>
            <person name="Werner D."/>
            <person name="Stanke M."/>
            <person name="Morgenstern B."/>
            <person name="Solovyev V."/>
            <person name="Kosarev P."/>
            <person name="Brown G."/>
            <person name="Chen H.C."/>
            <person name="Ermolaeva O."/>
            <person name="Hlavina W."/>
            <person name="Kapustin Y."/>
            <person name="Kiryutin B."/>
            <person name="Kitts P."/>
            <person name="Maglott D."/>
            <person name="Pruitt K."/>
            <person name="Sapojnikov V."/>
            <person name="Souvorov A."/>
            <person name="Mackey A.J."/>
            <person name="Waterhouse R.M."/>
            <person name="Wyder S."/>
            <person name="Zdobnov E.M."/>
            <person name="Zdobnov E.M."/>
            <person name="Wyder S."/>
            <person name="Kriventseva E.V."/>
            <person name="Kadowaki T."/>
            <person name="Bork P."/>
            <person name="Aranda M."/>
            <person name="Bao R."/>
            <person name="Beermann A."/>
            <person name="Berns N."/>
            <person name="Bolognesi R."/>
            <person name="Bonneton F."/>
            <person name="Bopp D."/>
            <person name="Brown S.J."/>
            <person name="Bucher G."/>
            <person name="Butts T."/>
            <person name="Chaumot A."/>
            <person name="Denell R.E."/>
            <person name="Ferrier D.E."/>
            <person name="Friedrich M."/>
            <person name="Gordon C.M."/>
            <person name="Jindra M."/>
            <person name="Klingler M."/>
            <person name="Lan Q."/>
            <person name="Lattorff H.M."/>
            <person name="Laudet V."/>
            <person name="von Levetsow C."/>
            <person name="Liu Z."/>
            <person name="Lutz R."/>
            <person name="Lynch J.A."/>
            <person name="da Fonseca R.N."/>
            <person name="Posnien N."/>
            <person name="Reuter R."/>
            <person name="Roth S."/>
            <person name="Savard J."/>
            <person name="Schinko J.B."/>
            <person name="Schmitt C."/>
            <person name="Schoppmeier M."/>
            <person name="Schroder R."/>
            <person name="Shippy T.D."/>
            <person name="Simonnet F."/>
            <person name="Marques-Souza H."/>
            <person name="Tautz D."/>
            <person name="Tomoyasu Y."/>
            <person name="Trauner J."/>
            <person name="Van der Zee M."/>
            <person name="Vervoort M."/>
            <person name="Wittkopp N."/>
            <person name="Wimmer E.A."/>
            <person name="Yang X."/>
            <person name="Jones A.K."/>
            <person name="Sattelle D.B."/>
            <person name="Ebert P.R."/>
            <person name="Nelson D."/>
            <person name="Scott J.G."/>
            <person name="Beeman R.W."/>
            <person name="Muthukrishnan S."/>
            <person name="Kramer K.J."/>
            <person name="Arakane Y."/>
            <person name="Beeman R.W."/>
            <person name="Zhu Q."/>
            <person name="Hogenkamp D."/>
            <person name="Dixit R."/>
            <person name="Oppert B."/>
            <person name="Jiang H."/>
            <person name="Zou Z."/>
            <person name="Marshall J."/>
            <person name="Elpidina E."/>
            <person name="Vinokurov K."/>
            <person name="Oppert C."/>
            <person name="Zou Z."/>
            <person name="Evans J."/>
            <person name="Lu Z."/>
            <person name="Zhao P."/>
            <person name="Sumathipala N."/>
            <person name="Altincicek B."/>
            <person name="Vilcinskas A."/>
            <person name="Williams M."/>
            <person name="Hultmark D."/>
            <person name="Hetru C."/>
            <person name="Jiang H."/>
            <person name="Grimmelikhuijzen C.J."/>
            <person name="Hauser F."/>
            <person name="Cazzamali G."/>
            <person name="Williamson M."/>
            <person name="Park Y."/>
            <person name="Li B."/>
            <person name="Tanaka Y."/>
            <person name="Predel R."/>
            <person name="Neupert S."/>
            <person name="Schachtner J."/>
            <person name="Verleyen P."/>
            <person name="Raible F."/>
            <person name="Bork P."/>
            <person name="Friedrich M."/>
            <person name="Walden K.K."/>
            <person name="Robertson H.M."/>
            <person name="Angeli S."/>
            <person name="Foret S."/>
            <person name="Bucher G."/>
            <person name="Schuetz S."/>
            <person name="Maleszka R."/>
            <person name="Wimmer E.A."/>
            <person name="Beeman R.W."/>
            <person name="Lorenzen M."/>
            <person name="Tomoyasu Y."/>
            <person name="Miller S.C."/>
            <person name="Grossmann D."/>
            <person name="Bucher G."/>
        </authorList>
    </citation>
    <scope>NUCLEOTIDE SEQUENCE [LARGE SCALE GENOMIC DNA]</scope>
    <source>
        <strain evidence="2 3">Georgia GA2</strain>
    </source>
</reference>
<feature type="signal peptide" evidence="1">
    <location>
        <begin position="1"/>
        <end position="17"/>
    </location>
</feature>
<dbReference type="OrthoDB" id="6750467at2759"/>
<name>D6WN93_TRICA</name>
<proteinExistence type="predicted"/>
<evidence type="ECO:0000313" key="3">
    <source>
        <dbReference type="Proteomes" id="UP000007266"/>
    </source>
</evidence>
<evidence type="ECO:0000313" key="2">
    <source>
        <dbReference type="EMBL" id="EFA03082.2"/>
    </source>
</evidence>
<dbReference type="Proteomes" id="UP000007266">
    <property type="component" value="Linkage group 5"/>
</dbReference>
<evidence type="ECO:0008006" key="4">
    <source>
        <dbReference type="Google" id="ProtNLM"/>
    </source>
</evidence>
<evidence type="ECO:0000256" key="1">
    <source>
        <dbReference type="SAM" id="SignalP"/>
    </source>
</evidence>
<dbReference type="EMBL" id="KQ971342">
    <property type="protein sequence ID" value="EFA03082.2"/>
    <property type="molecule type" value="Genomic_DNA"/>
</dbReference>
<dbReference type="HOGENOM" id="CLU_2213261_0_0_1"/>
<sequence length="185" mass="20883">MLLFFLLFGASLPFFHCVEKTPNQLTSEDLRVLNETIEKFGPPQDYKQLGLPGPEIETAKIKLLHKNKLESDEAKNYTLRIRTIAPRFSYNGRYEESVIHKINGGFEEFPVIKGQFGEHFPSNTTSDVFYIRTIGYTLDEKGYRQFLLDLTAVKIIQKLAPSLIIEGIPISSTVLITLTGGNTLG</sequence>
<keyword evidence="3" id="KW-1185">Reference proteome</keyword>
<keyword evidence="1" id="KW-0732">Signal</keyword>
<dbReference type="InParanoid" id="D6WN93"/>